<name>A0A139Y2L8_TOXGO</name>
<accession>A0A139Y2L8</accession>
<feature type="compositionally biased region" description="Basic and acidic residues" evidence="1">
    <location>
        <begin position="141"/>
        <end position="186"/>
    </location>
</feature>
<evidence type="ECO:0000313" key="3">
    <source>
        <dbReference type="Proteomes" id="UP000074247"/>
    </source>
</evidence>
<dbReference type="EMBL" id="AGQS02004098">
    <property type="protein sequence ID" value="KYF45361.1"/>
    <property type="molecule type" value="Genomic_DNA"/>
</dbReference>
<protein>
    <submittedName>
        <fullName evidence="2">Uncharacterized protein</fullName>
    </submittedName>
</protein>
<feature type="compositionally biased region" description="Basic and acidic residues" evidence="1">
    <location>
        <begin position="25"/>
        <end position="58"/>
    </location>
</feature>
<gene>
    <name evidence="2" type="ORF">TGARI_264850</name>
</gene>
<dbReference type="Proteomes" id="UP000074247">
    <property type="component" value="Unassembled WGS sequence"/>
</dbReference>
<organism evidence="2 3">
    <name type="scientific">Toxoplasma gondii ARI</name>
    <dbReference type="NCBI Taxonomy" id="1074872"/>
    <lineage>
        <taxon>Eukaryota</taxon>
        <taxon>Sar</taxon>
        <taxon>Alveolata</taxon>
        <taxon>Apicomplexa</taxon>
        <taxon>Conoidasida</taxon>
        <taxon>Coccidia</taxon>
        <taxon>Eucoccidiorida</taxon>
        <taxon>Eimeriorina</taxon>
        <taxon>Sarcocystidae</taxon>
        <taxon>Toxoplasma</taxon>
    </lineage>
</organism>
<evidence type="ECO:0000313" key="2">
    <source>
        <dbReference type="EMBL" id="KYF45361.1"/>
    </source>
</evidence>
<proteinExistence type="predicted"/>
<dbReference type="AlphaFoldDB" id="A0A139Y2L8"/>
<reference evidence="2 3" key="1">
    <citation type="journal article" date="2016" name="Nat. Commun.">
        <title>Local admixture of amplified and diversified secreted pathogenesis determinants shapes mosaic Toxoplasma gondii genomes.</title>
        <authorList>
            <person name="Lorenzi H."/>
            <person name="Khan A."/>
            <person name="Behnke M.S."/>
            <person name="Namasivayam S."/>
            <person name="Swapna L.S."/>
            <person name="Hadjithomas M."/>
            <person name="Karamycheva S."/>
            <person name="Pinney D."/>
            <person name="Brunk B.P."/>
            <person name="Ajioka J.W."/>
            <person name="Ajzenberg D."/>
            <person name="Boothroyd J.C."/>
            <person name="Boyle J.P."/>
            <person name="Darde M.L."/>
            <person name="Diaz-Miranda M.A."/>
            <person name="Dubey J.P."/>
            <person name="Fritz H.M."/>
            <person name="Gennari S.M."/>
            <person name="Gregory B.D."/>
            <person name="Kim K."/>
            <person name="Saeij J.P."/>
            <person name="Su C."/>
            <person name="White M.W."/>
            <person name="Zhu X.Q."/>
            <person name="Howe D.K."/>
            <person name="Rosenthal B.M."/>
            <person name="Grigg M.E."/>
            <person name="Parkinson J."/>
            <person name="Liu L."/>
            <person name="Kissinger J.C."/>
            <person name="Roos D.S."/>
            <person name="Sibley L.D."/>
        </authorList>
    </citation>
    <scope>NUCLEOTIDE SEQUENCE [LARGE SCALE GENOMIC DNA]</scope>
    <source>
        <strain evidence="2 3">ARI</strain>
    </source>
</reference>
<sequence>MRKDRRRREAGKTERQETNCSEGEQEFKKEGSAEGRRSTHKAGERRAPRVRGDDRERGPPQSRGKSRGASGRRNGRKEERRAGSRRSKARDKGRRKGSGQTSGREVAFDKKSRNSGRGKAMQTGGTKREKPAGYGQGENPTSKHEREEKLSGKADLRQEKKQSEKTLELLDRRETVESHQKGRRLSDPTATKRFPPRRKSSLSLFRLFLQDFLHPSDC</sequence>
<feature type="region of interest" description="Disordered" evidence="1">
    <location>
        <begin position="1"/>
        <end position="197"/>
    </location>
</feature>
<feature type="compositionally biased region" description="Basic residues" evidence="1">
    <location>
        <begin position="83"/>
        <end position="97"/>
    </location>
</feature>
<dbReference type="VEuPathDB" id="ToxoDB:TGARI_264850"/>
<comment type="caution">
    <text evidence="2">The sequence shown here is derived from an EMBL/GenBank/DDBJ whole genome shotgun (WGS) entry which is preliminary data.</text>
</comment>
<evidence type="ECO:0000256" key="1">
    <source>
        <dbReference type="SAM" id="MobiDB-lite"/>
    </source>
</evidence>